<comment type="subcellular location">
    <subcellularLocation>
        <location evidence="1">Golgi apparatus membrane</location>
        <topology evidence="1">Single-pass membrane protein</topology>
    </subcellularLocation>
</comment>
<dbReference type="ExpressionAtlas" id="A0A077RZJ6">
    <property type="expression patterns" value="baseline"/>
</dbReference>
<evidence type="ECO:0000256" key="2">
    <source>
        <dbReference type="ARBA" id="ARBA00022692"/>
    </source>
</evidence>
<keyword evidence="2" id="KW-0812">Transmembrane</keyword>
<dbReference type="InterPro" id="IPR029063">
    <property type="entry name" value="SAM-dependent_MTases_sf"/>
</dbReference>
<sequence length="293" mass="32194">MKPPGRLATAAAAALLVAASLLVITLLTSPLPLLPLLPCLPAVTAPSGDGYAPPGLAALAEAALYYAATPDVPQQSRDEISLSLAVLRRRAPLRLLVFGLGHDSPLWHALNPGGVTVFLEEDPEWYRIVRAQSPFLRAHLVRYRTRLDHADVLFRSYRNFPSCVPGADAEGDAPLRVRGNADCPLALHNLPPEVYQNEWDMLMVDAPKGYFPSAPGRMAAIWTAAAMARARRGEGDTDVFLHDVDRRVERMYAEEFLCERFRVGETGRLWHFRIPPVSRRNGTAGGGDKRPFC</sequence>
<organism evidence="5">
    <name type="scientific">Triticum aestivum</name>
    <name type="common">Wheat</name>
    <dbReference type="NCBI Taxonomy" id="4565"/>
    <lineage>
        <taxon>Eukaryota</taxon>
        <taxon>Viridiplantae</taxon>
        <taxon>Streptophyta</taxon>
        <taxon>Embryophyta</taxon>
        <taxon>Tracheophyta</taxon>
        <taxon>Spermatophyta</taxon>
        <taxon>Magnoliopsida</taxon>
        <taxon>Liliopsida</taxon>
        <taxon>Poales</taxon>
        <taxon>Poaceae</taxon>
        <taxon>BOP clade</taxon>
        <taxon>Pooideae</taxon>
        <taxon>Triticodae</taxon>
        <taxon>Triticeae</taxon>
        <taxon>Triticinae</taxon>
        <taxon>Triticum</taxon>
    </lineage>
</organism>
<dbReference type="EMBL" id="HG670306">
    <property type="protein sequence ID" value="CDM86548.1"/>
    <property type="molecule type" value="Genomic_DNA"/>
</dbReference>
<keyword evidence="4" id="KW-0472">Membrane</keyword>
<reference evidence="5" key="1">
    <citation type="journal article" date="2014" name="Science">
        <title>Structural and functional partitioning of bread wheat chromosome 3B.</title>
        <authorList>
            <person name="Choulet F."/>
            <person name="Alberti A."/>
            <person name="Theil S."/>
            <person name="Glover N."/>
            <person name="Barbe V."/>
            <person name="Daron J."/>
            <person name="Pingault L."/>
            <person name="Sourdille P."/>
            <person name="Couloux A."/>
            <person name="Paux E."/>
            <person name="Leroy P."/>
            <person name="Mangenot S."/>
            <person name="Guilhot N."/>
            <person name="Le Gouis J."/>
            <person name="Balfourier F."/>
            <person name="Alaux M."/>
            <person name="Jamilloux V."/>
            <person name="Poulain J."/>
            <person name="Durand C."/>
            <person name="Bellec A."/>
            <person name="Gaspin C."/>
            <person name="Safar J."/>
            <person name="Dolezel J."/>
            <person name="Rogers J."/>
            <person name="Vandepoele K."/>
            <person name="Aury J.M."/>
            <person name="Mayer K."/>
            <person name="Berges H."/>
            <person name="Quesneville H."/>
            <person name="Wincker P."/>
            <person name="Feuillet C."/>
        </authorList>
    </citation>
    <scope>NUCLEOTIDE SEQUENCE</scope>
</reference>
<evidence type="ECO:0000256" key="4">
    <source>
        <dbReference type="ARBA" id="ARBA00023136"/>
    </source>
</evidence>
<keyword evidence="3" id="KW-1133">Transmembrane helix</keyword>
<protein>
    <submittedName>
        <fullName evidence="5">Uncharacterized protein</fullName>
    </submittedName>
</protein>
<gene>
    <name evidence="5" type="ORF">TRAES_3BF039400050CFD_c1</name>
</gene>
<dbReference type="AlphaFoldDB" id="A0A077RZJ6"/>
<dbReference type="Pfam" id="PF21729">
    <property type="entry name" value="IRX15_IRX15L_GXM"/>
    <property type="match status" value="1"/>
</dbReference>
<name>A0A077RZJ6_WHEAT</name>
<evidence type="ECO:0000256" key="1">
    <source>
        <dbReference type="ARBA" id="ARBA00004194"/>
    </source>
</evidence>
<dbReference type="GO" id="GO:0000139">
    <property type="term" value="C:Golgi membrane"/>
    <property type="evidence" value="ECO:0007669"/>
    <property type="project" value="UniProtKB-SubCell"/>
</dbReference>
<dbReference type="HOGENOM" id="CLU_053427_1_0_1"/>
<dbReference type="GO" id="GO:0045492">
    <property type="term" value="P:xylan biosynthetic process"/>
    <property type="evidence" value="ECO:0007669"/>
    <property type="project" value="InterPro"/>
</dbReference>
<evidence type="ECO:0000256" key="3">
    <source>
        <dbReference type="ARBA" id="ARBA00022989"/>
    </source>
</evidence>
<dbReference type="PANTHER" id="PTHR31444">
    <property type="entry name" value="OS11G0490100 PROTEIN"/>
    <property type="match status" value="1"/>
</dbReference>
<dbReference type="NCBIfam" id="TIGR01627">
    <property type="entry name" value="A_thal_3515"/>
    <property type="match status" value="1"/>
</dbReference>
<proteinExistence type="predicted"/>
<dbReference type="Gene3D" id="3.40.50.150">
    <property type="entry name" value="Vaccinia Virus protein VP39"/>
    <property type="match status" value="1"/>
</dbReference>
<dbReference type="InterPro" id="IPR006514">
    <property type="entry name" value="IRX15/GXM/AGM"/>
</dbReference>
<accession>A0A077RZJ6</accession>
<evidence type="ECO:0000313" key="5">
    <source>
        <dbReference type="EMBL" id="CDM86548.1"/>
    </source>
</evidence>